<comment type="caution">
    <text evidence="3">The sequence shown here is derived from an EMBL/GenBank/DDBJ whole genome shotgun (WGS) entry which is preliminary data.</text>
</comment>
<evidence type="ECO:0000313" key="3">
    <source>
        <dbReference type="EMBL" id="MPN15374.1"/>
    </source>
</evidence>
<name>A0A645FTM3_9ZZZZ</name>
<feature type="transmembrane region" description="Helical" evidence="2">
    <location>
        <begin position="74"/>
        <end position="97"/>
    </location>
</feature>
<evidence type="ECO:0000256" key="2">
    <source>
        <dbReference type="SAM" id="Phobius"/>
    </source>
</evidence>
<reference evidence="3" key="1">
    <citation type="submission" date="2019-08" db="EMBL/GenBank/DDBJ databases">
        <authorList>
            <person name="Kucharzyk K."/>
            <person name="Murdoch R.W."/>
            <person name="Higgins S."/>
            <person name="Loffler F."/>
        </authorList>
    </citation>
    <scope>NUCLEOTIDE SEQUENCE</scope>
</reference>
<sequence length="188" mass="20478">MTPLASVVLYGVHHGADVAVNDSVFGFIVFLVCAEFWVKPHFVSNGKIVVHMPPTVLFHDGPFLARVGVDNRGIFRIGSPVVVLAASMLAFLLAVLIDDHPLPHGLFCSSQPQQVNDQHDKGNAHADDKGFTKGEIVHQQTGDGKADERYEHQYPHTADGVFFVFLRGGQYLRAVISVGKADQPRAAL</sequence>
<keyword evidence="2" id="KW-0472">Membrane</keyword>
<keyword evidence="2" id="KW-0812">Transmembrane</keyword>
<feature type="compositionally biased region" description="Basic and acidic residues" evidence="1">
    <location>
        <begin position="117"/>
        <end position="132"/>
    </location>
</feature>
<keyword evidence="2" id="KW-1133">Transmembrane helix</keyword>
<dbReference type="AlphaFoldDB" id="A0A645FTM3"/>
<proteinExistence type="predicted"/>
<feature type="transmembrane region" description="Helical" evidence="2">
    <location>
        <begin position="20"/>
        <end position="38"/>
    </location>
</feature>
<evidence type="ECO:0000256" key="1">
    <source>
        <dbReference type="SAM" id="MobiDB-lite"/>
    </source>
</evidence>
<organism evidence="3">
    <name type="scientific">bioreactor metagenome</name>
    <dbReference type="NCBI Taxonomy" id="1076179"/>
    <lineage>
        <taxon>unclassified sequences</taxon>
        <taxon>metagenomes</taxon>
        <taxon>ecological metagenomes</taxon>
    </lineage>
</organism>
<dbReference type="EMBL" id="VSSQ01062131">
    <property type="protein sequence ID" value="MPN15374.1"/>
    <property type="molecule type" value="Genomic_DNA"/>
</dbReference>
<gene>
    <name evidence="3" type="ORF">SDC9_162705</name>
</gene>
<protein>
    <submittedName>
        <fullName evidence="3">Uncharacterized protein</fullName>
    </submittedName>
</protein>
<feature type="region of interest" description="Disordered" evidence="1">
    <location>
        <begin position="113"/>
        <end position="132"/>
    </location>
</feature>
<accession>A0A645FTM3</accession>